<dbReference type="PANTHER" id="PTHR32080:SF36">
    <property type="entry name" value="PLASMODESMATA-LOCATED PROTEIN 1"/>
    <property type="match status" value="1"/>
</dbReference>
<evidence type="ECO:0000256" key="1">
    <source>
        <dbReference type="ARBA" id="ARBA00004251"/>
    </source>
</evidence>
<keyword evidence="8" id="KW-0965">Cell junction</keyword>
<dbReference type="Gene3D" id="3.30.430.20">
    <property type="entry name" value="Gnk2 domain, C-X8-C-X2-C motif"/>
    <property type="match status" value="2"/>
</dbReference>
<keyword evidence="6" id="KW-0732">Signal</keyword>
<comment type="similarity">
    <text evidence="13">Belongs to the cysteine-rich repeat secretory protein family. Plasmodesmata-located proteins (PDLD) subfamily.</text>
</comment>
<keyword evidence="19" id="KW-1185">Reference proteome</keyword>
<dbReference type="AlphaFoldDB" id="A0A218WXV7"/>
<gene>
    <name evidence="16" type="ORF">CDL15_Pgr002681</name>
    <name evidence="17" type="ORF">CRG98_021115</name>
</gene>
<evidence type="ECO:0000256" key="2">
    <source>
        <dbReference type="ARBA" id="ARBA00022448"/>
    </source>
</evidence>
<keyword evidence="11" id="KW-1015">Disulfide bond</keyword>
<evidence type="ECO:0000256" key="11">
    <source>
        <dbReference type="ARBA" id="ARBA00023157"/>
    </source>
</evidence>
<protein>
    <recommendedName>
        <fullName evidence="15">Gnk2-homologous domain-containing protein</fullName>
    </recommendedName>
</protein>
<dbReference type="InterPro" id="IPR051378">
    <property type="entry name" value="Cell2Cell_Antifungal"/>
</dbReference>
<accession>A0A218WXV7</accession>
<evidence type="ECO:0000256" key="5">
    <source>
        <dbReference type="ARBA" id="ARBA00022692"/>
    </source>
</evidence>
<feature type="transmembrane region" description="Helical" evidence="14">
    <location>
        <begin position="12"/>
        <end position="31"/>
    </location>
</feature>
<dbReference type="FunFam" id="3.30.430.20:FF:000001">
    <property type="entry name" value="cysteine-rich repeat secretory protein 3"/>
    <property type="match status" value="1"/>
</dbReference>
<dbReference type="GO" id="GO:0009506">
    <property type="term" value="C:plasmodesma"/>
    <property type="evidence" value="ECO:0007669"/>
    <property type="project" value="UniProtKB-SubCell"/>
</dbReference>
<feature type="domain" description="Gnk2-homologous" evidence="15">
    <location>
        <begin position="146"/>
        <end position="245"/>
    </location>
</feature>
<reference evidence="17 19" key="3">
    <citation type="submission" date="2017-11" db="EMBL/GenBank/DDBJ databases">
        <title>De-novo sequencing of pomegranate (Punica granatum L.) genome.</title>
        <authorList>
            <person name="Akparov Z."/>
            <person name="Amiraslanov A."/>
            <person name="Hajiyeva S."/>
            <person name="Abbasov M."/>
            <person name="Kaur K."/>
            <person name="Hamwieh A."/>
            <person name="Solovyev V."/>
            <person name="Salamov A."/>
            <person name="Braich B."/>
            <person name="Kosarev P."/>
            <person name="Mahmoud A."/>
            <person name="Hajiyev E."/>
            <person name="Babayeva S."/>
            <person name="Izzatullayeva V."/>
            <person name="Mammadov A."/>
            <person name="Mammadov A."/>
            <person name="Sharifova S."/>
            <person name="Ojaghi J."/>
            <person name="Eynullazada K."/>
            <person name="Bayramov B."/>
            <person name="Abdulazimova A."/>
            <person name="Shahmuradov I."/>
        </authorList>
    </citation>
    <scope>NUCLEOTIDE SEQUENCE [LARGE SCALE GENOMIC DNA]</scope>
    <source>
        <strain evidence="17">AG2017</strain>
        <strain evidence="19">cv. AG2017</strain>
        <tissue evidence="17">Leaf</tissue>
    </source>
</reference>
<evidence type="ECO:0000313" key="18">
    <source>
        <dbReference type="Proteomes" id="UP000197138"/>
    </source>
</evidence>
<keyword evidence="3" id="KW-1003">Cell membrane</keyword>
<dbReference type="CDD" id="cd23509">
    <property type="entry name" value="Gnk2-like"/>
    <property type="match status" value="2"/>
</dbReference>
<feature type="domain" description="Gnk2-homologous" evidence="15">
    <location>
        <begin position="38"/>
        <end position="141"/>
    </location>
</feature>
<evidence type="ECO:0000256" key="13">
    <source>
        <dbReference type="ARBA" id="ARBA00038393"/>
    </source>
</evidence>
<evidence type="ECO:0000256" key="12">
    <source>
        <dbReference type="ARBA" id="ARBA00024184"/>
    </source>
</evidence>
<evidence type="ECO:0000256" key="3">
    <source>
        <dbReference type="ARBA" id="ARBA00022475"/>
    </source>
</evidence>
<dbReference type="Proteomes" id="UP000197138">
    <property type="component" value="Unassembled WGS sequence"/>
</dbReference>
<evidence type="ECO:0000313" key="16">
    <source>
        <dbReference type="EMBL" id="OWM77041.1"/>
    </source>
</evidence>
<comment type="caution">
    <text evidence="16">The sequence shown here is derived from an EMBL/GenBank/DDBJ whole genome shotgun (WGS) entry which is preliminary data.</text>
</comment>
<dbReference type="FunFam" id="3.30.430.20:FF:000008">
    <property type="entry name" value="cysteine-rich repeat secretory protein 3"/>
    <property type="match status" value="1"/>
</dbReference>
<proteinExistence type="inferred from homology"/>
<dbReference type="EMBL" id="PGOL01001378">
    <property type="protein sequence ID" value="PKI58492.1"/>
    <property type="molecule type" value="Genomic_DNA"/>
</dbReference>
<keyword evidence="10 14" id="KW-0472">Membrane</keyword>
<evidence type="ECO:0000256" key="9">
    <source>
        <dbReference type="ARBA" id="ARBA00022989"/>
    </source>
</evidence>
<evidence type="ECO:0000259" key="15">
    <source>
        <dbReference type="PROSITE" id="PS51473"/>
    </source>
</evidence>
<reference evidence="16" key="2">
    <citation type="submission" date="2017-06" db="EMBL/GenBank/DDBJ databases">
        <title>The pomegranate genome and the genomics of punicalagin biosynthesis.</title>
        <authorList>
            <person name="Xu C."/>
        </authorList>
    </citation>
    <scope>NUCLEOTIDE SEQUENCE [LARGE SCALE GENOMIC DNA]</scope>
    <source>
        <tissue evidence="16">Fresh leaf</tissue>
    </source>
</reference>
<dbReference type="Proteomes" id="UP000233551">
    <property type="component" value="Unassembled WGS sequence"/>
</dbReference>
<dbReference type="InterPro" id="IPR002902">
    <property type="entry name" value="GNK2"/>
</dbReference>
<dbReference type="STRING" id="22663.A0A218WXV7"/>
<evidence type="ECO:0000256" key="6">
    <source>
        <dbReference type="ARBA" id="ARBA00022729"/>
    </source>
</evidence>
<evidence type="ECO:0000256" key="14">
    <source>
        <dbReference type="SAM" id="Phobius"/>
    </source>
</evidence>
<organism evidence="16 18">
    <name type="scientific">Punica granatum</name>
    <name type="common">Pomegranate</name>
    <dbReference type="NCBI Taxonomy" id="22663"/>
    <lineage>
        <taxon>Eukaryota</taxon>
        <taxon>Viridiplantae</taxon>
        <taxon>Streptophyta</taxon>
        <taxon>Embryophyta</taxon>
        <taxon>Tracheophyta</taxon>
        <taxon>Spermatophyta</taxon>
        <taxon>Magnoliopsida</taxon>
        <taxon>eudicotyledons</taxon>
        <taxon>Gunneridae</taxon>
        <taxon>Pentapetalae</taxon>
        <taxon>rosids</taxon>
        <taxon>malvids</taxon>
        <taxon>Myrtales</taxon>
        <taxon>Lythraceae</taxon>
        <taxon>Punica</taxon>
    </lineage>
</organism>
<reference evidence="18" key="1">
    <citation type="journal article" date="2017" name="Plant J.">
        <title>The pomegranate (Punica granatum L.) genome and the genomics of punicalagin biosynthesis.</title>
        <authorList>
            <person name="Qin G."/>
            <person name="Xu C."/>
            <person name="Ming R."/>
            <person name="Tang H."/>
            <person name="Guyot R."/>
            <person name="Kramer E.M."/>
            <person name="Hu Y."/>
            <person name="Yi X."/>
            <person name="Qi Y."/>
            <person name="Xu X."/>
            <person name="Gao Z."/>
            <person name="Pan H."/>
            <person name="Jian J."/>
            <person name="Tian Y."/>
            <person name="Yue Z."/>
            <person name="Xu Y."/>
        </authorList>
    </citation>
    <scope>NUCLEOTIDE SEQUENCE [LARGE SCALE GENOMIC DNA]</scope>
    <source>
        <strain evidence="18">cv. Dabenzi</strain>
    </source>
</reference>
<evidence type="ECO:0000256" key="4">
    <source>
        <dbReference type="ARBA" id="ARBA00022581"/>
    </source>
</evidence>
<dbReference type="EMBL" id="MTKT01002886">
    <property type="protein sequence ID" value="OWM77041.1"/>
    <property type="molecule type" value="Genomic_DNA"/>
</dbReference>
<sequence length="303" mass="31748">MGLPLPSPSTPLLSLILTISILSGFLLIAPVNPSSDYSSLVYKGCANQKFQDPTGVYAQNLKSLFSTLVSQSSAESYSSATVGEGGEAITGLFQCRGDLTNSQCGTCVSKIPKMAGRLCGKTIAARVQLIGCCLQYEVAGFKEVPNTELLYKVCGSSLASGAGFRERRDAALAMVESGAGKSGLFYTRSYQNVYVLAQCEGDLGTGECGECKKAAVETAKSECGGAISGQVYLRKCYISYSYYPNGVPSLPSPSFSTAGPGPGHNTQKTVAVVVGGVAAVGFGIVCLLFARSIFKKRNPFFDD</sequence>
<dbReference type="GO" id="GO:0010497">
    <property type="term" value="P:plasmodesmata-mediated intercellular transport"/>
    <property type="evidence" value="ECO:0007669"/>
    <property type="project" value="UniProtKB-ARBA"/>
</dbReference>
<dbReference type="GO" id="GO:0005886">
    <property type="term" value="C:plasma membrane"/>
    <property type="evidence" value="ECO:0007669"/>
    <property type="project" value="UniProtKB-SubCell"/>
</dbReference>
<evidence type="ECO:0000313" key="19">
    <source>
        <dbReference type="Proteomes" id="UP000233551"/>
    </source>
</evidence>
<comment type="subcellular location">
    <subcellularLocation>
        <location evidence="12">Cell junction</location>
        <location evidence="12">Plasmodesma</location>
    </subcellularLocation>
    <subcellularLocation>
        <location evidence="1">Cell membrane</location>
        <topology evidence="1">Single-pass type I membrane protein</topology>
    </subcellularLocation>
</comment>
<dbReference type="OrthoDB" id="1926347at2759"/>
<evidence type="ECO:0000256" key="10">
    <source>
        <dbReference type="ARBA" id="ARBA00023136"/>
    </source>
</evidence>
<feature type="transmembrane region" description="Helical" evidence="14">
    <location>
        <begin position="270"/>
        <end position="290"/>
    </location>
</feature>
<keyword evidence="4" id="KW-0945">Host-virus interaction</keyword>
<dbReference type="PROSITE" id="PS51473">
    <property type="entry name" value="GNK2"/>
    <property type="match status" value="2"/>
</dbReference>
<evidence type="ECO:0000256" key="8">
    <source>
        <dbReference type="ARBA" id="ARBA00022949"/>
    </source>
</evidence>
<dbReference type="InterPro" id="IPR038408">
    <property type="entry name" value="GNK2_sf"/>
</dbReference>
<dbReference type="PANTHER" id="PTHR32080">
    <property type="entry name" value="ANTIFUNGAL PROTEIN GINKBILOBIN-2-LIKE"/>
    <property type="match status" value="1"/>
</dbReference>
<keyword evidence="7" id="KW-0677">Repeat</keyword>
<evidence type="ECO:0000313" key="17">
    <source>
        <dbReference type="EMBL" id="PKI58492.1"/>
    </source>
</evidence>
<keyword evidence="9 14" id="KW-1133">Transmembrane helix</keyword>
<keyword evidence="5 14" id="KW-0812">Transmembrane</keyword>
<evidence type="ECO:0000256" key="7">
    <source>
        <dbReference type="ARBA" id="ARBA00022737"/>
    </source>
</evidence>
<keyword evidence="2" id="KW-0813">Transport</keyword>
<dbReference type="GO" id="GO:0046739">
    <property type="term" value="P:transport of virus in multicellular host"/>
    <property type="evidence" value="ECO:0007669"/>
    <property type="project" value="TreeGrafter"/>
</dbReference>
<dbReference type="Pfam" id="PF01657">
    <property type="entry name" value="Stress-antifung"/>
    <property type="match status" value="2"/>
</dbReference>
<dbReference type="GeneID" id="116187174"/>
<name>A0A218WXV7_PUNGR</name>